<organism evidence="2 3">
    <name type="scientific">Paenibacillus curdlanolyticus YK9</name>
    <dbReference type="NCBI Taxonomy" id="717606"/>
    <lineage>
        <taxon>Bacteria</taxon>
        <taxon>Bacillati</taxon>
        <taxon>Bacillota</taxon>
        <taxon>Bacilli</taxon>
        <taxon>Bacillales</taxon>
        <taxon>Paenibacillaceae</taxon>
        <taxon>Paenibacillus</taxon>
    </lineage>
</organism>
<accession>E0I5V2</accession>
<gene>
    <name evidence="2" type="ORF">PaecuDRAFT_1024</name>
</gene>
<sequence length="85" mass="9774">MAVGVELEDLVQIVTSVLKTEEMPIDELHEDTDLRNYNLSSITAVELIVAVEERYDIIVPEDDLMIENVNTIHKLRQLISKYMTD</sequence>
<dbReference type="Proteomes" id="UP000005387">
    <property type="component" value="Unassembled WGS sequence"/>
</dbReference>
<dbReference type="RefSeq" id="WP_006037039.1">
    <property type="nucleotide sequence ID" value="NZ_AEDD01000002.1"/>
</dbReference>
<dbReference type="InterPro" id="IPR036736">
    <property type="entry name" value="ACP-like_sf"/>
</dbReference>
<dbReference type="STRING" id="717606.PaecuDRAFT_1024"/>
<dbReference type="EMBL" id="AEDD01000002">
    <property type="protein sequence ID" value="EFM12344.1"/>
    <property type="molecule type" value="Genomic_DNA"/>
</dbReference>
<dbReference type="SUPFAM" id="SSF47336">
    <property type="entry name" value="ACP-like"/>
    <property type="match status" value="1"/>
</dbReference>
<evidence type="ECO:0000259" key="1">
    <source>
        <dbReference type="PROSITE" id="PS50075"/>
    </source>
</evidence>
<evidence type="ECO:0000313" key="3">
    <source>
        <dbReference type="Proteomes" id="UP000005387"/>
    </source>
</evidence>
<dbReference type="PROSITE" id="PS50075">
    <property type="entry name" value="CARRIER"/>
    <property type="match status" value="1"/>
</dbReference>
<dbReference type="AlphaFoldDB" id="E0I5V2"/>
<proteinExistence type="predicted"/>
<dbReference type="Pfam" id="PF00550">
    <property type="entry name" value="PP-binding"/>
    <property type="match status" value="1"/>
</dbReference>
<dbReference type="OrthoDB" id="9803943at2"/>
<reference evidence="2 3" key="1">
    <citation type="submission" date="2010-07" db="EMBL/GenBank/DDBJ databases">
        <title>The draft genome of Paenibacillus curdlanolyticus YK9.</title>
        <authorList>
            <consortium name="US DOE Joint Genome Institute (JGI-PGF)"/>
            <person name="Lucas S."/>
            <person name="Copeland A."/>
            <person name="Lapidus A."/>
            <person name="Cheng J.-F."/>
            <person name="Bruce D."/>
            <person name="Goodwin L."/>
            <person name="Pitluck S."/>
            <person name="Land M.L."/>
            <person name="Hauser L."/>
            <person name="Chang Y.-J."/>
            <person name="Jeffries C."/>
            <person name="Anderson I.J."/>
            <person name="Johnson E."/>
            <person name="Loganathan U."/>
            <person name="Mulhopadhyay B."/>
            <person name="Kyrpides N."/>
            <person name="Woyke T.J."/>
        </authorList>
    </citation>
    <scope>NUCLEOTIDE SEQUENCE [LARGE SCALE GENOMIC DNA]</scope>
    <source>
        <strain evidence="2 3">YK9</strain>
    </source>
</reference>
<dbReference type="eggNOG" id="COG0236">
    <property type="taxonomic scope" value="Bacteria"/>
</dbReference>
<name>E0I5V2_9BACL</name>
<protein>
    <submittedName>
        <fullName evidence="2">Phosphopantetheine-binding protein</fullName>
    </submittedName>
</protein>
<keyword evidence="3" id="KW-1185">Reference proteome</keyword>
<feature type="domain" description="Carrier" evidence="1">
    <location>
        <begin position="1"/>
        <end position="83"/>
    </location>
</feature>
<dbReference type="InterPro" id="IPR009081">
    <property type="entry name" value="PP-bd_ACP"/>
</dbReference>
<evidence type="ECO:0000313" key="2">
    <source>
        <dbReference type="EMBL" id="EFM12344.1"/>
    </source>
</evidence>
<dbReference type="Gene3D" id="1.10.1200.10">
    <property type="entry name" value="ACP-like"/>
    <property type="match status" value="1"/>
</dbReference>